<evidence type="ECO:0000259" key="3">
    <source>
        <dbReference type="Pfam" id="PF07727"/>
    </source>
</evidence>
<feature type="compositionally biased region" description="Polar residues" evidence="1">
    <location>
        <begin position="271"/>
        <end position="288"/>
    </location>
</feature>
<proteinExistence type="predicted"/>
<evidence type="ECO:0000256" key="2">
    <source>
        <dbReference type="SAM" id="Phobius"/>
    </source>
</evidence>
<evidence type="ECO:0000313" key="4">
    <source>
        <dbReference type="EMBL" id="KAB2628557.1"/>
    </source>
</evidence>
<dbReference type="PANTHER" id="PTHR11439">
    <property type="entry name" value="GAG-POL-RELATED RETROTRANSPOSON"/>
    <property type="match status" value="1"/>
</dbReference>
<dbReference type="PANTHER" id="PTHR11439:SF524">
    <property type="entry name" value="RNA-DIRECTED DNA POLYMERASE, PROTEIN KINASE RLK-PELLE-DLSV FAMILY"/>
    <property type="match status" value="1"/>
</dbReference>
<keyword evidence="2" id="KW-1133">Transmembrane helix</keyword>
<feature type="domain" description="Reverse transcriptase Ty1/copia-type" evidence="3">
    <location>
        <begin position="387"/>
        <end position="504"/>
    </location>
</feature>
<dbReference type="AlphaFoldDB" id="A0A5N5HP34"/>
<protein>
    <recommendedName>
        <fullName evidence="3">Reverse transcriptase Ty1/copia-type domain-containing protein</fullName>
    </recommendedName>
</protein>
<dbReference type="CDD" id="cd09272">
    <property type="entry name" value="RNase_HI_RT_Ty1"/>
    <property type="match status" value="1"/>
</dbReference>
<dbReference type="SUPFAM" id="SSF56672">
    <property type="entry name" value="DNA/RNA polymerases"/>
    <property type="match status" value="1"/>
</dbReference>
<accession>A0A5N5HP34</accession>
<keyword evidence="5" id="KW-1185">Reference proteome</keyword>
<dbReference type="Pfam" id="PF14223">
    <property type="entry name" value="Retrotran_gag_2"/>
    <property type="match status" value="1"/>
</dbReference>
<feature type="transmembrane region" description="Helical" evidence="2">
    <location>
        <begin position="15"/>
        <end position="34"/>
    </location>
</feature>
<dbReference type="Proteomes" id="UP000327157">
    <property type="component" value="Chromosome 8"/>
</dbReference>
<evidence type="ECO:0000256" key="1">
    <source>
        <dbReference type="SAM" id="MobiDB-lite"/>
    </source>
</evidence>
<reference evidence="5" key="2">
    <citation type="submission" date="2019-10" db="EMBL/GenBank/DDBJ databases">
        <title>A de novo genome assembly of a pear dwarfing rootstock.</title>
        <authorList>
            <person name="Wang F."/>
            <person name="Wang J."/>
            <person name="Li S."/>
            <person name="Zhang Y."/>
            <person name="Fang M."/>
            <person name="Ma L."/>
            <person name="Zhao Y."/>
            <person name="Jiang S."/>
        </authorList>
    </citation>
    <scope>NUCLEOTIDE SEQUENCE [LARGE SCALE GENOMIC DNA]</scope>
</reference>
<name>A0A5N5HP34_9ROSA</name>
<reference evidence="4 5" key="3">
    <citation type="submission" date="2019-11" db="EMBL/GenBank/DDBJ databases">
        <title>A de novo genome assembly of a pear dwarfing rootstock.</title>
        <authorList>
            <person name="Wang F."/>
            <person name="Wang J."/>
            <person name="Li S."/>
            <person name="Zhang Y."/>
            <person name="Fang M."/>
            <person name="Ma L."/>
            <person name="Zhao Y."/>
            <person name="Jiang S."/>
        </authorList>
    </citation>
    <scope>NUCLEOTIDE SEQUENCE [LARGE SCALE GENOMIC DNA]</scope>
    <source>
        <strain evidence="4">S2</strain>
        <tissue evidence="4">Leaf</tissue>
    </source>
</reference>
<reference evidence="4 5" key="1">
    <citation type="submission" date="2019-09" db="EMBL/GenBank/DDBJ databases">
        <authorList>
            <person name="Ou C."/>
        </authorList>
    </citation>
    <scope>NUCLEOTIDE SEQUENCE [LARGE SCALE GENOMIC DNA]</scope>
    <source>
        <strain evidence="4">S2</strain>
        <tissue evidence="4">Leaf</tissue>
    </source>
</reference>
<dbReference type="OrthoDB" id="414945at2759"/>
<gene>
    <name evidence="4" type="ORF">D8674_033352</name>
</gene>
<dbReference type="InterPro" id="IPR043502">
    <property type="entry name" value="DNA/RNA_pol_sf"/>
</dbReference>
<keyword evidence="2" id="KW-0472">Membrane</keyword>
<sequence length="745" mass="82774">MGWNNTHITITHLSLSLYVAAPYLCLRSAVFLCFGSKGSLPAIQLKVGGKWVEVHVGGNKLLDHFDGSMVCPSKFVMSAEIGVTKELIAAFQDWETIDLSLLSLLIETLTDDTIEHVIGCKTAAEAWTNLEERYASVSQTGVNHLKTELHTVQKGGDLMDKYLLRIKSIKDQLPNEYATIRTVILAKDSNVTTKEFRVLLIGDERENDVVMNSLAQNMATLYMQGNGGGASSSLYNNGASSVITSTPLPQQMSFLPQPQIGQPSYFPDHNSLGSSDNSRQHQPSSQYTGAQQRFYNGGQSRGNNNYKLGFKGKSQEQLCIQSVKFVKEGDTLLPHAFIEMLKVLHHALPLSVKSMVRRGIVCLNVIIGGITLINPLDLLLLLLHFLAPRAWNSKFISVLPSLGFTVSQSDTSLFIKADDKDIIILLLYVDDIIMTGFNVSKVQDVITALSEIFDLKDMGKLTYFLGLHIQYKSNDDVFISQSKYAKKLIKRAGMENCRPAPTPSKPHTQSIVGALQYLTFTRPDIAHSVNVICQYMTNPTDAHMSLVKRILRYLQGTLQCGITYSSNADIYISAYSDADWVSNTNTRRSITTYVVFLGSNPISWQLKKQSSVSRSSTEAEFKALANCAADMCWIRSLMKDLNQFLPAAPNLYCDNLSALALSTNPVAKEDVVVHYVSTDNQVADVLTKGLHSPVFIKHYISLNLAKDKQIMVHFRFSSKKLVWLGWVGWGQCRSSLYLYLIGEKS</sequence>
<comment type="caution">
    <text evidence="4">The sequence shown here is derived from an EMBL/GenBank/DDBJ whole genome shotgun (WGS) entry which is preliminary data.</text>
</comment>
<dbReference type="EMBL" id="SMOL01000148">
    <property type="protein sequence ID" value="KAB2628557.1"/>
    <property type="molecule type" value="Genomic_DNA"/>
</dbReference>
<organism evidence="4 5">
    <name type="scientific">Pyrus ussuriensis x Pyrus communis</name>
    <dbReference type="NCBI Taxonomy" id="2448454"/>
    <lineage>
        <taxon>Eukaryota</taxon>
        <taxon>Viridiplantae</taxon>
        <taxon>Streptophyta</taxon>
        <taxon>Embryophyta</taxon>
        <taxon>Tracheophyta</taxon>
        <taxon>Spermatophyta</taxon>
        <taxon>Magnoliopsida</taxon>
        <taxon>eudicotyledons</taxon>
        <taxon>Gunneridae</taxon>
        <taxon>Pentapetalae</taxon>
        <taxon>rosids</taxon>
        <taxon>fabids</taxon>
        <taxon>Rosales</taxon>
        <taxon>Rosaceae</taxon>
        <taxon>Amygdaloideae</taxon>
        <taxon>Maleae</taxon>
        <taxon>Pyrus</taxon>
    </lineage>
</organism>
<dbReference type="Pfam" id="PF07727">
    <property type="entry name" value="RVT_2"/>
    <property type="match status" value="1"/>
</dbReference>
<feature type="region of interest" description="Disordered" evidence="1">
    <location>
        <begin position="265"/>
        <end position="288"/>
    </location>
</feature>
<keyword evidence="2" id="KW-0812">Transmembrane</keyword>
<dbReference type="InterPro" id="IPR013103">
    <property type="entry name" value="RVT_2"/>
</dbReference>
<evidence type="ECO:0000313" key="5">
    <source>
        <dbReference type="Proteomes" id="UP000327157"/>
    </source>
</evidence>